<keyword evidence="6" id="KW-0503">Monooxygenase</keyword>
<dbReference type="Gene3D" id="1.10.630.10">
    <property type="entry name" value="Cytochrome P450"/>
    <property type="match status" value="1"/>
</dbReference>
<keyword evidence="4" id="KW-0560">Oxidoreductase</keyword>
<dbReference type="InterPro" id="IPR050196">
    <property type="entry name" value="Cytochrome_P450_Monoox"/>
</dbReference>
<feature type="non-terminal residue" evidence="7">
    <location>
        <position position="368"/>
    </location>
</feature>
<dbReference type="GO" id="GO:0020037">
    <property type="term" value="F:heme binding"/>
    <property type="evidence" value="ECO:0007669"/>
    <property type="project" value="InterPro"/>
</dbReference>
<dbReference type="Pfam" id="PF00067">
    <property type="entry name" value="p450"/>
    <property type="match status" value="1"/>
</dbReference>
<organism evidence="7">
    <name type="scientific">hydrothermal vent metagenome</name>
    <dbReference type="NCBI Taxonomy" id="652676"/>
    <lineage>
        <taxon>unclassified sequences</taxon>
        <taxon>metagenomes</taxon>
        <taxon>ecological metagenomes</taxon>
    </lineage>
</organism>
<keyword evidence="2" id="KW-0349">Heme</keyword>
<dbReference type="GO" id="GO:0004497">
    <property type="term" value="F:monooxygenase activity"/>
    <property type="evidence" value="ECO:0007669"/>
    <property type="project" value="UniProtKB-KW"/>
</dbReference>
<protein>
    <submittedName>
        <fullName evidence="7">Cytochrome P450 hydroxylase</fullName>
    </submittedName>
</protein>
<comment type="similarity">
    <text evidence="1">Belongs to the cytochrome P450 family.</text>
</comment>
<dbReference type="PANTHER" id="PTHR24291:SF50">
    <property type="entry name" value="BIFUNCTIONAL ALBAFLAVENONE MONOOXYGENASE_TERPENE SYNTHASE"/>
    <property type="match status" value="1"/>
</dbReference>
<dbReference type="AlphaFoldDB" id="A0A3B0VF56"/>
<dbReference type="EMBL" id="UOEU01000668">
    <property type="protein sequence ID" value="VAW37572.1"/>
    <property type="molecule type" value="Genomic_DNA"/>
</dbReference>
<keyword evidence="3" id="KW-0479">Metal-binding</keyword>
<keyword evidence="5" id="KW-0408">Iron</keyword>
<reference evidence="7" key="1">
    <citation type="submission" date="2018-06" db="EMBL/GenBank/DDBJ databases">
        <authorList>
            <person name="Zhirakovskaya E."/>
        </authorList>
    </citation>
    <scope>NUCLEOTIDE SEQUENCE</scope>
</reference>
<dbReference type="InterPro" id="IPR002403">
    <property type="entry name" value="Cyt_P450_E_grp-IV"/>
</dbReference>
<dbReference type="GO" id="GO:0016705">
    <property type="term" value="F:oxidoreductase activity, acting on paired donors, with incorporation or reduction of molecular oxygen"/>
    <property type="evidence" value="ECO:0007669"/>
    <property type="project" value="InterPro"/>
</dbReference>
<evidence type="ECO:0000256" key="3">
    <source>
        <dbReference type="ARBA" id="ARBA00022723"/>
    </source>
</evidence>
<evidence type="ECO:0000256" key="5">
    <source>
        <dbReference type="ARBA" id="ARBA00023004"/>
    </source>
</evidence>
<evidence type="ECO:0000256" key="1">
    <source>
        <dbReference type="ARBA" id="ARBA00010617"/>
    </source>
</evidence>
<dbReference type="InterPro" id="IPR036396">
    <property type="entry name" value="Cyt_P450_sf"/>
</dbReference>
<dbReference type="PRINTS" id="PR00385">
    <property type="entry name" value="P450"/>
</dbReference>
<name>A0A3B0VF56_9ZZZZ</name>
<gene>
    <name evidence="7" type="ORF">MNBD_CHLOROFLEXI01-305</name>
</gene>
<dbReference type="PANTHER" id="PTHR24291">
    <property type="entry name" value="CYTOCHROME P450 FAMILY 4"/>
    <property type="match status" value="1"/>
</dbReference>
<dbReference type="InterPro" id="IPR001128">
    <property type="entry name" value="Cyt_P450"/>
</dbReference>
<proteinExistence type="inferred from homology"/>
<evidence type="ECO:0000256" key="4">
    <source>
        <dbReference type="ARBA" id="ARBA00023002"/>
    </source>
</evidence>
<accession>A0A3B0VF56</accession>
<dbReference type="PRINTS" id="PR00465">
    <property type="entry name" value="EP450IV"/>
</dbReference>
<dbReference type="SUPFAM" id="SSF48264">
    <property type="entry name" value="Cytochrome P450"/>
    <property type="match status" value="1"/>
</dbReference>
<evidence type="ECO:0000313" key="7">
    <source>
        <dbReference type="EMBL" id="VAW37572.1"/>
    </source>
</evidence>
<evidence type="ECO:0000256" key="6">
    <source>
        <dbReference type="ARBA" id="ARBA00023033"/>
    </source>
</evidence>
<dbReference type="GO" id="GO:0005506">
    <property type="term" value="F:iron ion binding"/>
    <property type="evidence" value="ECO:0007669"/>
    <property type="project" value="InterPro"/>
</dbReference>
<sequence>MGVKRPPGPQGNLIMGSIAQFGEDEPQFLLNNIKQFGKIVYFRLAYVHTYLLGDPELIRNVLVTQARKFEKAPLDKRILGKFLGNGLLTSDGAFHKRQRRLAQPAFHHKRIQNYGEVMVDYTNQIMAGWQDDAVLDIADEMMHLTMLIVSKTLFDADAITGSEDTAVTISNAMHDFQAVSNREYQRGFSMPSWVPTADNRLRNKAAVNFNQVMDQIIAERRATAVNGTIADTGDLLSMLMLAQDEDGSVMDDRQLRDEVATLFTAGHETTSNALSWTWYLLTQHPNVEARLHKELDEVLAGRQPTLADLPNLPYSMQVIKEAMRLYPPAWVLNGRIALEDVQLGGYTVPKGSTIFISPYAMHHLPQHF</sequence>
<evidence type="ECO:0000256" key="2">
    <source>
        <dbReference type="ARBA" id="ARBA00022617"/>
    </source>
</evidence>